<accession>A0A8J5M563</accession>
<keyword evidence="2" id="KW-1185">Reference proteome</keyword>
<name>A0A8J5M563_ZINOF</name>
<gene>
    <name evidence="1" type="ORF">ZIOFF_006543</name>
</gene>
<comment type="caution">
    <text evidence="1">The sequence shown here is derived from an EMBL/GenBank/DDBJ whole genome shotgun (WGS) entry which is preliminary data.</text>
</comment>
<evidence type="ECO:0000313" key="2">
    <source>
        <dbReference type="Proteomes" id="UP000734854"/>
    </source>
</evidence>
<evidence type="ECO:0000313" key="1">
    <source>
        <dbReference type="EMBL" id="KAG6532693.1"/>
    </source>
</evidence>
<proteinExistence type="predicted"/>
<dbReference type="AlphaFoldDB" id="A0A8J5M563"/>
<dbReference type="EMBL" id="JACMSC010000002">
    <property type="protein sequence ID" value="KAG6532693.1"/>
    <property type="molecule type" value="Genomic_DNA"/>
</dbReference>
<dbReference type="Proteomes" id="UP000734854">
    <property type="component" value="Unassembled WGS sequence"/>
</dbReference>
<protein>
    <submittedName>
        <fullName evidence="1">Uncharacterized protein</fullName>
    </submittedName>
</protein>
<sequence length="121" mass="13983">MVGVGYMRGMTEFLTPGHTSDYTPCLVTIMGEGERVNKPFKFYNMWTTHEDYNIVVASKWPYRGNTTEAEIRHALFNIGDQKALGSDNYGANFFKHSWDIIKRDLEATVMELFRHGKLLKQ</sequence>
<organism evidence="1 2">
    <name type="scientific">Zingiber officinale</name>
    <name type="common">Ginger</name>
    <name type="synonym">Amomum zingiber</name>
    <dbReference type="NCBI Taxonomy" id="94328"/>
    <lineage>
        <taxon>Eukaryota</taxon>
        <taxon>Viridiplantae</taxon>
        <taxon>Streptophyta</taxon>
        <taxon>Embryophyta</taxon>
        <taxon>Tracheophyta</taxon>
        <taxon>Spermatophyta</taxon>
        <taxon>Magnoliopsida</taxon>
        <taxon>Liliopsida</taxon>
        <taxon>Zingiberales</taxon>
        <taxon>Zingiberaceae</taxon>
        <taxon>Zingiber</taxon>
    </lineage>
</organism>
<reference evidence="1 2" key="1">
    <citation type="submission" date="2020-08" db="EMBL/GenBank/DDBJ databases">
        <title>Plant Genome Project.</title>
        <authorList>
            <person name="Zhang R.-G."/>
        </authorList>
    </citation>
    <scope>NUCLEOTIDE SEQUENCE [LARGE SCALE GENOMIC DNA]</scope>
    <source>
        <tissue evidence="1">Rhizome</tissue>
    </source>
</reference>